<feature type="transmembrane region" description="Helical" evidence="6">
    <location>
        <begin position="186"/>
        <end position="209"/>
    </location>
</feature>
<feature type="transmembrane region" description="Helical" evidence="6">
    <location>
        <begin position="251"/>
        <end position="272"/>
    </location>
</feature>
<evidence type="ECO:0000256" key="6">
    <source>
        <dbReference type="SAM" id="Phobius"/>
    </source>
</evidence>
<dbReference type="PANTHER" id="PTHR32322">
    <property type="entry name" value="INNER MEMBRANE TRANSPORTER"/>
    <property type="match status" value="1"/>
</dbReference>
<evidence type="ECO:0000259" key="7">
    <source>
        <dbReference type="Pfam" id="PF00892"/>
    </source>
</evidence>
<keyword evidence="3 6" id="KW-0812">Transmembrane</keyword>
<evidence type="ECO:0000256" key="4">
    <source>
        <dbReference type="ARBA" id="ARBA00022989"/>
    </source>
</evidence>
<evidence type="ECO:0000256" key="2">
    <source>
        <dbReference type="ARBA" id="ARBA00007362"/>
    </source>
</evidence>
<accession>A0A8J3FQU0</accession>
<dbReference type="InterPro" id="IPR050638">
    <property type="entry name" value="AA-Vitamin_Transporters"/>
</dbReference>
<dbReference type="Proteomes" id="UP000656042">
    <property type="component" value="Unassembled WGS sequence"/>
</dbReference>
<sequence length="311" mass="31899">MLGWQRFTMSVVHARIGMLVAATACWGAGTVVSKHLLGSVEPLTLLPVQLAASCLFLLAAVSLGTARVARPRHAAWFAALGMLNPGLAYALGLLGLTSVTASMSVLLWAVEPVLILVLAAGLLRERVPLAVAAAVGSAVIGVVFVVYRPGATGDAAGVALTLAAVGACALYTILTRRLSFDDASLTVVLVQQIAALGFAVVLATVWQAAGGVGWSTASMTAGTWFGAAASGVLYYGAAFWFYLAGLRAGPAWAAGGLLPLVPVFGLAFASLAGERLELRQWLGAALVIAATLGVSMRRGPGRRDEPAHRSP</sequence>
<evidence type="ECO:0000256" key="1">
    <source>
        <dbReference type="ARBA" id="ARBA00004141"/>
    </source>
</evidence>
<feature type="transmembrane region" description="Helical" evidence="6">
    <location>
        <begin position="12"/>
        <end position="32"/>
    </location>
</feature>
<dbReference type="AlphaFoldDB" id="A0A8J3FQU0"/>
<feature type="transmembrane region" description="Helical" evidence="6">
    <location>
        <begin position="221"/>
        <end position="244"/>
    </location>
</feature>
<feature type="transmembrane region" description="Helical" evidence="6">
    <location>
        <begin position="278"/>
        <end position="296"/>
    </location>
</feature>
<dbReference type="EMBL" id="BMMX01000018">
    <property type="protein sequence ID" value="GGL00831.1"/>
    <property type="molecule type" value="Genomic_DNA"/>
</dbReference>
<dbReference type="GO" id="GO:0016020">
    <property type="term" value="C:membrane"/>
    <property type="evidence" value="ECO:0007669"/>
    <property type="project" value="UniProtKB-SubCell"/>
</dbReference>
<organism evidence="8 9">
    <name type="scientific">Mangrovihabitans endophyticus</name>
    <dbReference type="NCBI Taxonomy" id="1751298"/>
    <lineage>
        <taxon>Bacteria</taxon>
        <taxon>Bacillati</taxon>
        <taxon>Actinomycetota</taxon>
        <taxon>Actinomycetes</taxon>
        <taxon>Micromonosporales</taxon>
        <taxon>Micromonosporaceae</taxon>
        <taxon>Mangrovihabitans</taxon>
    </lineage>
</organism>
<name>A0A8J3FQU0_9ACTN</name>
<keyword evidence="4 6" id="KW-1133">Transmembrane helix</keyword>
<reference evidence="8" key="1">
    <citation type="journal article" date="2014" name="Int. J. Syst. Evol. Microbiol.">
        <title>Complete genome sequence of Corynebacterium casei LMG S-19264T (=DSM 44701T), isolated from a smear-ripened cheese.</title>
        <authorList>
            <consortium name="US DOE Joint Genome Institute (JGI-PGF)"/>
            <person name="Walter F."/>
            <person name="Albersmeier A."/>
            <person name="Kalinowski J."/>
            <person name="Ruckert C."/>
        </authorList>
    </citation>
    <scope>NUCLEOTIDE SEQUENCE</scope>
    <source>
        <strain evidence="8">CGMCC 4.7299</strain>
    </source>
</reference>
<keyword evidence="5 6" id="KW-0472">Membrane</keyword>
<protein>
    <submittedName>
        <fullName evidence="8">Membrane protein</fullName>
    </submittedName>
</protein>
<feature type="transmembrane region" description="Helical" evidence="6">
    <location>
        <begin position="155"/>
        <end position="174"/>
    </location>
</feature>
<evidence type="ECO:0000256" key="3">
    <source>
        <dbReference type="ARBA" id="ARBA00022692"/>
    </source>
</evidence>
<comment type="caution">
    <text evidence="8">The sequence shown here is derived from an EMBL/GenBank/DDBJ whole genome shotgun (WGS) entry which is preliminary data.</text>
</comment>
<comment type="similarity">
    <text evidence="2">Belongs to the EamA transporter family.</text>
</comment>
<feature type="transmembrane region" description="Helical" evidence="6">
    <location>
        <begin position="130"/>
        <end position="149"/>
    </location>
</feature>
<keyword evidence="9" id="KW-1185">Reference proteome</keyword>
<dbReference type="SUPFAM" id="SSF103481">
    <property type="entry name" value="Multidrug resistance efflux transporter EmrE"/>
    <property type="match status" value="2"/>
</dbReference>
<proteinExistence type="inferred from homology"/>
<feature type="transmembrane region" description="Helical" evidence="6">
    <location>
        <begin position="44"/>
        <end position="63"/>
    </location>
</feature>
<evidence type="ECO:0000313" key="8">
    <source>
        <dbReference type="EMBL" id="GGL00831.1"/>
    </source>
</evidence>
<feature type="transmembrane region" description="Helical" evidence="6">
    <location>
        <begin position="105"/>
        <end position="123"/>
    </location>
</feature>
<feature type="transmembrane region" description="Helical" evidence="6">
    <location>
        <begin position="75"/>
        <end position="99"/>
    </location>
</feature>
<evidence type="ECO:0000256" key="5">
    <source>
        <dbReference type="ARBA" id="ARBA00023136"/>
    </source>
</evidence>
<comment type="subcellular location">
    <subcellularLocation>
        <location evidence="1">Membrane</location>
        <topology evidence="1">Multi-pass membrane protein</topology>
    </subcellularLocation>
</comment>
<dbReference type="PANTHER" id="PTHR32322:SF2">
    <property type="entry name" value="EAMA DOMAIN-CONTAINING PROTEIN"/>
    <property type="match status" value="1"/>
</dbReference>
<evidence type="ECO:0000313" key="9">
    <source>
        <dbReference type="Proteomes" id="UP000656042"/>
    </source>
</evidence>
<dbReference type="Pfam" id="PF00892">
    <property type="entry name" value="EamA"/>
    <property type="match status" value="2"/>
</dbReference>
<feature type="domain" description="EamA" evidence="7">
    <location>
        <begin position="157"/>
        <end position="295"/>
    </location>
</feature>
<feature type="domain" description="EamA" evidence="7">
    <location>
        <begin position="18"/>
        <end position="146"/>
    </location>
</feature>
<dbReference type="InterPro" id="IPR000620">
    <property type="entry name" value="EamA_dom"/>
</dbReference>
<reference evidence="8" key="2">
    <citation type="submission" date="2020-09" db="EMBL/GenBank/DDBJ databases">
        <authorList>
            <person name="Sun Q."/>
            <person name="Zhou Y."/>
        </authorList>
    </citation>
    <scope>NUCLEOTIDE SEQUENCE</scope>
    <source>
        <strain evidence="8">CGMCC 4.7299</strain>
    </source>
</reference>
<gene>
    <name evidence="8" type="ORF">GCM10012284_39250</name>
</gene>
<dbReference type="InterPro" id="IPR037185">
    <property type="entry name" value="EmrE-like"/>
</dbReference>